<accession>A0ABD0WX71</accession>
<feature type="domain" description="C2H2-type" evidence="8">
    <location>
        <begin position="408"/>
        <end position="435"/>
    </location>
</feature>
<feature type="domain" description="C2H2-type" evidence="8">
    <location>
        <begin position="464"/>
        <end position="491"/>
    </location>
</feature>
<evidence type="ECO:0000256" key="5">
    <source>
        <dbReference type="ARBA" id="ARBA00023242"/>
    </source>
</evidence>
<dbReference type="SUPFAM" id="SSF57667">
    <property type="entry name" value="beta-beta-alpha zinc fingers"/>
    <property type="match status" value="5"/>
</dbReference>
<feature type="region of interest" description="Disordered" evidence="7">
    <location>
        <begin position="201"/>
        <end position="316"/>
    </location>
</feature>
<gene>
    <name evidence="9" type="ORF">UPYG_G00152050</name>
</gene>
<dbReference type="PANTHER" id="PTHR24377">
    <property type="entry name" value="IP01015P-RELATED"/>
    <property type="match status" value="1"/>
</dbReference>
<dbReference type="InterPro" id="IPR050826">
    <property type="entry name" value="Krueppel_C2H2_ZnFinger"/>
</dbReference>
<dbReference type="FunFam" id="3.30.160.60:FF:002343">
    <property type="entry name" value="Zinc finger protein 33A"/>
    <property type="match status" value="1"/>
</dbReference>
<comment type="caution">
    <text evidence="9">The sequence shown here is derived from an EMBL/GenBank/DDBJ whole genome shotgun (WGS) entry which is preliminary data.</text>
</comment>
<keyword evidence="4" id="KW-0862">Zinc</keyword>
<keyword evidence="2" id="KW-0677">Repeat</keyword>
<evidence type="ECO:0000256" key="6">
    <source>
        <dbReference type="PROSITE-ProRule" id="PRU00042"/>
    </source>
</evidence>
<feature type="domain" description="C2H2-type" evidence="8">
    <location>
        <begin position="437"/>
        <end position="456"/>
    </location>
</feature>
<feature type="domain" description="C2H2-type" evidence="8">
    <location>
        <begin position="578"/>
        <end position="605"/>
    </location>
</feature>
<dbReference type="AlphaFoldDB" id="A0ABD0WX71"/>
<dbReference type="Pfam" id="PF00096">
    <property type="entry name" value="zf-C2H2"/>
    <property type="match status" value="2"/>
</dbReference>
<keyword evidence="5" id="KW-0539">Nucleus</keyword>
<keyword evidence="10" id="KW-1185">Reference proteome</keyword>
<feature type="region of interest" description="Disordered" evidence="7">
    <location>
        <begin position="1005"/>
        <end position="1024"/>
    </location>
</feature>
<proteinExistence type="predicted"/>
<sequence length="1140" mass="123697">MSDFTIDIQLTELGFPDILQPRESMCVKETPLSSASNNSSISSASLANLQTPSPSPEPLAANPTFMGPEPVTVDPLVSVASQTPSTQKVVSLTCPHITVTPIPSGPSQTLKILCPPLPSQHKPVAVTHTSCPVTSTVTESSVSGQSNGLQETPKIAKTVRISMSHVGSGTVLTSIPASSTDICPSTSLPAPVTPNIEHLITSKDDSKLSPVDGTNSQITDPVKTIRVVSDEAEEDNRGEVSEGSTEIEEKDVCNEVDGDDGKEKDKQGLNTLVEDSEETDDSEVSELDDEEDEDDDEDDEDDEELGPEAESGGSGEHHCTVCGLVLFSSFQLQEHMNLHTGARPYCCDECGKRFCQLANYRSHLRTHAQPQTPGPVVKHSCRICLKGFDSQEGLKNHLAKSHLEKEFYECDVCKRIFTCRAKCEEHLEEHKRKLAGHVCLQCGRSFRLRRSLRRHKEQGCVRSYRCIDCPLSFSRKNTLLRHSFSHLGLLPYTCVQCRRHFRLAKLYRKHECDPKRIHCVACLGVFHSHGDFQKHKKETGCWGHQGTKGDEIRCMECGEAFSSAEELKKHAGAHQRVMTCSECGKGFRSALMLMSHMGGHAGSRPCLCQNCGLGFPHQQGYESHLKDCGRKPPPVMAPKKTRKEVAVAQSPRVIAPRIPIPALKKPGRAVLRTPDSSPTGVSLGVPAPTPLIMSGLAPVTSPVRADVSNSSAVLGPVQPSKGLWKLSLDKEPPPGVSLVMFVPANTSLASGLSGSSSTQPHLPETQTQWKVLNPAPNPTAPPLNLVQSSLPSEPIPMTGENRPYSLNSPLDLVIKTGNYKPEPAYILPLDLSKKSTSSTPIDLLAFKTEPTDSGFSETTKGVFTGSSGDKKTDGREDGAAQSQVQKACGVPSTLQRLTNVKQTKPLKGNAEMDSVSQLKIELVSSLHCEMPVGLVQIKQEPMSPDADSRAQSSDLWLPGPLSALKREAETDVGLDLRWDGGTPGCVLDLRLKGENTASVNVSEKAQETTVQLDEPGDGNSFEMNPEVVDLKSRADQDRLEANKGAEDGTEENKGGEETQNVEDVHLCTTCGNVLPVGEDEAQHYRMHTEQPDEPVVEPTHSPETQRTSSTVPSPSASPPCKRRRSLRTREKPRALNDCLL</sequence>
<dbReference type="Proteomes" id="UP001557470">
    <property type="component" value="Unassembled WGS sequence"/>
</dbReference>
<dbReference type="EMBL" id="JAGEUA010000004">
    <property type="protein sequence ID" value="KAL0985030.1"/>
    <property type="molecule type" value="Genomic_DNA"/>
</dbReference>
<dbReference type="PROSITE" id="PS00028">
    <property type="entry name" value="ZINC_FINGER_C2H2_1"/>
    <property type="match status" value="6"/>
</dbReference>
<feature type="region of interest" description="Disordered" evidence="7">
    <location>
        <begin position="29"/>
        <end position="63"/>
    </location>
</feature>
<evidence type="ECO:0000256" key="1">
    <source>
        <dbReference type="ARBA" id="ARBA00022723"/>
    </source>
</evidence>
<feature type="compositionally biased region" description="Acidic residues" evidence="7">
    <location>
        <begin position="274"/>
        <end position="307"/>
    </location>
</feature>
<name>A0ABD0WX71_UMBPY</name>
<feature type="domain" description="C2H2-type" evidence="8">
    <location>
        <begin position="317"/>
        <end position="344"/>
    </location>
</feature>
<feature type="compositionally biased region" description="Acidic residues" evidence="7">
    <location>
        <begin position="245"/>
        <end position="258"/>
    </location>
</feature>
<feature type="compositionally biased region" description="Basic and acidic residues" evidence="7">
    <location>
        <begin position="868"/>
        <end position="878"/>
    </location>
</feature>
<feature type="domain" description="C2H2-type" evidence="8">
    <location>
        <begin position="379"/>
        <end position="407"/>
    </location>
</feature>
<feature type="domain" description="C2H2-type" evidence="8">
    <location>
        <begin position="345"/>
        <end position="372"/>
    </location>
</feature>
<dbReference type="SMART" id="SM00355">
    <property type="entry name" value="ZnF_C2H2"/>
    <property type="match status" value="11"/>
</dbReference>
<evidence type="ECO:0000256" key="2">
    <source>
        <dbReference type="ARBA" id="ARBA00022737"/>
    </source>
</evidence>
<feature type="region of interest" description="Disordered" evidence="7">
    <location>
        <begin position="1088"/>
        <end position="1140"/>
    </location>
</feature>
<reference evidence="9 10" key="1">
    <citation type="submission" date="2024-06" db="EMBL/GenBank/DDBJ databases">
        <authorList>
            <person name="Pan Q."/>
            <person name="Wen M."/>
            <person name="Jouanno E."/>
            <person name="Zahm M."/>
            <person name="Klopp C."/>
            <person name="Cabau C."/>
            <person name="Louis A."/>
            <person name="Berthelot C."/>
            <person name="Parey E."/>
            <person name="Roest Crollius H."/>
            <person name="Montfort J."/>
            <person name="Robinson-Rechavi M."/>
            <person name="Bouchez O."/>
            <person name="Lampietro C."/>
            <person name="Lopez Roques C."/>
            <person name="Donnadieu C."/>
            <person name="Postlethwait J."/>
            <person name="Bobe J."/>
            <person name="Verreycken H."/>
            <person name="Guiguen Y."/>
        </authorList>
    </citation>
    <scope>NUCLEOTIDE SEQUENCE [LARGE SCALE GENOMIC DNA]</scope>
    <source>
        <strain evidence="9">Up_M1</strain>
        <tissue evidence="9">Testis</tissue>
    </source>
</reference>
<protein>
    <recommendedName>
        <fullName evidence="8">C2H2-type domain-containing protein</fullName>
    </recommendedName>
</protein>
<evidence type="ECO:0000256" key="4">
    <source>
        <dbReference type="ARBA" id="ARBA00022833"/>
    </source>
</evidence>
<feature type="compositionally biased region" description="Low complexity" evidence="7">
    <location>
        <begin position="32"/>
        <end position="49"/>
    </location>
</feature>
<feature type="compositionally biased region" description="Basic and acidic residues" evidence="7">
    <location>
        <begin position="1041"/>
        <end position="1056"/>
    </location>
</feature>
<evidence type="ECO:0000259" key="8">
    <source>
        <dbReference type="PROSITE" id="PS50157"/>
    </source>
</evidence>
<evidence type="ECO:0000313" key="9">
    <source>
        <dbReference type="EMBL" id="KAL0985030.1"/>
    </source>
</evidence>
<dbReference type="PROSITE" id="PS50157">
    <property type="entry name" value="ZINC_FINGER_C2H2_2"/>
    <property type="match status" value="8"/>
</dbReference>
<feature type="domain" description="C2H2-type" evidence="8">
    <location>
        <begin position="552"/>
        <end position="574"/>
    </location>
</feature>
<dbReference type="InterPro" id="IPR036236">
    <property type="entry name" value="Znf_C2H2_sf"/>
</dbReference>
<dbReference type="GO" id="GO:0008270">
    <property type="term" value="F:zinc ion binding"/>
    <property type="evidence" value="ECO:0007669"/>
    <property type="project" value="UniProtKB-KW"/>
</dbReference>
<feature type="region of interest" description="Disordered" evidence="7">
    <location>
        <begin position="1041"/>
        <end position="1060"/>
    </location>
</feature>
<keyword evidence="1" id="KW-0479">Metal-binding</keyword>
<feature type="region of interest" description="Disordered" evidence="7">
    <location>
        <begin position="854"/>
        <end position="881"/>
    </location>
</feature>
<evidence type="ECO:0000256" key="7">
    <source>
        <dbReference type="SAM" id="MobiDB-lite"/>
    </source>
</evidence>
<keyword evidence="3 6" id="KW-0863">Zinc-finger</keyword>
<dbReference type="InterPro" id="IPR013087">
    <property type="entry name" value="Znf_C2H2_type"/>
</dbReference>
<organism evidence="9 10">
    <name type="scientific">Umbra pygmaea</name>
    <name type="common">Eastern mudminnow</name>
    <dbReference type="NCBI Taxonomy" id="75934"/>
    <lineage>
        <taxon>Eukaryota</taxon>
        <taxon>Metazoa</taxon>
        <taxon>Chordata</taxon>
        <taxon>Craniata</taxon>
        <taxon>Vertebrata</taxon>
        <taxon>Euteleostomi</taxon>
        <taxon>Actinopterygii</taxon>
        <taxon>Neopterygii</taxon>
        <taxon>Teleostei</taxon>
        <taxon>Protacanthopterygii</taxon>
        <taxon>Esociformes</taxon>
        <taxon>Umbridae</taxon>
        <taxon>Umbra</taxon>
    </lineage>
</organism>
<evidence type="ECO:0000313" key="10">
    <source>
        <dbReference type="Proteomes" id="UP001557470"/>
    </source>
</evidence>
<feature type="compositionally biased region" description="Polar residues" evidence="7">
    <location>
        <begin position="854"/>
        <end position="867"/>
    </location>
</feature>
<evidence type="ECO:0000256" key="3">
    <source>
        <dbReference type="ARBA" id="ARBA00022771"/>
    </source>
</evidence>
<dbReference type="Gene3D" id="3.30.160.60">
    <property type="entry name" value="Classic Zinc Finger"/>
    <property type="match status" value="5"/>
</dbReference>